<sequence length="137" mass="15173">MLRTITQRLQPAFRSRCYSQLLAATGTASANAPTQIQNTSSTPAATAVRHPYFVPRNTQGSIPVFTDYRNHNRVFTLVRNVEGNVNALAADLKEALFEPGSHEAARLKVTISQGRHIALQGGNWKRKVVKWLEAKGF</sequence>
<proteinExistence type="predicted"/>
<evidence type="ECO:0000313" key="1">
    <source>
        <dbReference type="EMBL" id="KAI0094000.1"/>
    </source>
</evidence>
<evidence type="ECO:0000313" key="2">
    <source>
        <dbReference type="Proteomes" id="UP001055072"/>
    </source>
</evidence>
<gene>
    <name evidence="1" type="ORF">BDY19DRAFT_920016</name>
</gene>
<keyword evidence="2" id="KW-1185">Reference proteome</keyword>
<comment type="caution">
    <text evidence="1">The sequence shown here is derived from an EMBL/GenBank/DDBJ whole genome shotgun (WGS) entry which is preliminary data.</text>
</comment>
<reference evidence="1" key="1">
    <citation type="journal article" date="2021" name="Environ. Microbiol.">
        <title>Gene family expansions and transcriptome signatures uncover fungal adaptations to wood decay.</title>
        <authorList>
            <person name="Hage H."/>
            <person name="Miyauchi S."/>
            <person name="Viragh M."/>
            <person name="Drula E."/>
            <person name="Min B."/>
            <person name="Chaduli D."/>
            <person name="Navarro D."/>
            <person name="Favel A."/>
            <person name="Norest M."/>
            <person name="Lesage-Meessen L."/>
            <person name="Balint B."/>
            <person name="Merenyi Z."/>
            <person name="de Eugenio L."/>
            <person name="Morin E."/>
            <person name="Martinez A.T."/>
            <person name="Baldrian P."/>
            <person name="Stursova M."/>
            <person name="Martinez M.J."/>
            <person name="Novotny C."/>
            <person name="Magnuson J.K."/>
            <person name="Spatafora J.W."/>
            <person name="Maurice S."/>
            <person name="Pangilinan J."/>
            <person name="Andreopoulos W."/>
            <person name="LaButti K."/>
            <person name="Hundley H."/>
            <person name="Na H."/>
            <person name="Kuo A."/>
            <person name="Barry K."/>
            <person name="Lipzen A."/>
            <person name="Henrissat B."/>
            <person name="Riley R."/>
            <person name="Ahrendt S."/>
            <person name="Nagy L.G."/>
            <person name="Grigoriev I.V."/>
            <person name="Martin F."/>
            <person name="Rosso M.N."/>
        </authorList>
    </citation>
    <scope>NUCLEOTIDE SEQUENCE</scope>
    <source>
        <strain evidence="1">CBS 384.51</strain>
    </source>
</reference>
<organism evidence="1 2">
    <name type="scientific">Irpex rosettiformis</name>
    <dbReference type="NCBI Taxonomy" id="378272"/>
    <lineage>
        <taxon>Eukaryota</taxon>
        <taxon>Fungi</taxon>
        <taxon>Dikarya</taxon>
        <taxon>Basidiomycota</taxon>
        <taxon>Agaricomycotina</taxon>
        <taxon>Agaricomycetes</taxon>
        <taxon>Polyporales</taxon>
        <taxon>Irpicaceae</taxon>
        <taxon>Irpex</taxon>
    </lineage>
</organism>
<protein>
    <submittedName>
        <fullName evidence="1">Mitochondrial large subunit ribosomal protein-domain-containing protein</fullName>
    </submittedName>
</protein>
<dbReference type="Proteomes" id="UP001055072">
    <property type="component" value="Unassembled WGS sequence"/>
</dbReference>
<keyword evidence="1" id="KW-0687">Ribonucleoprotein</keyword>
<dbReference type="EMBL" id="MU274901">
    <property type="protein sequence ID" value="KAI0094000.1"/>
    <property type="molecule type" value="Genomic_DNA"/>
</dbReference>
<accession>A0ACB8UJW9</accession>
<name>A0ACB8UJW9_9APHY</name>
<keyword evidence="1" id="KW-0689">Ribosomal protein</keyword>